<feature type="coiled-coil region" evidence="1">
    <location>
        <begin position="95"/>
        <end position="122"/>
    </location>
</feature>
<comment type="caution">
    <text evidence="3">The sequence shown here is derived from an EMBL/GenBank/DDBJ whole genome shotgun (WGS) entry which is preliminary data.</text>
</comment>
<dbReference type="Proteomes" id="UP001629230">
    <property type="component" value="Unassembled WGS sequence"/>
</dbReference>
<dbReference type="RefSeq" id="WP_408177524.1">
    <property type="nucleotide sequence ID" value="NZ_JAQQEZ010000008.1"/>
</dbReference>
<evidence type="ECO:0000313" key="4">
    <source>
        <dbReference type="Proteomes" id="UP001629230"/>
    </source>
</evidence>
<accession>A0ABW9AQD1</accession>
<keyword evidence="2" id="KW-1133">Transmembrane helix</keyword>
<evidence type="ECO:0000313" key="3">
    <source>
        <dbReference type="EMBL" id="MFM0002104.1"/>
    </source>
</evidence>
<organism evidence="3 4">
    <name type="scientific">Paraburkholderia dipogonis</name>
    <dbReference type="NCBI Taxonomy" id="1211383"/>
    <lineage>
        <taxon>Bacteria</taxon>
        <taxon>Pseudomonadati</taxon>
        <taxon>Pseudomonadota</taxon>
        <taxon>Betaproteobacteria</taxon>
        <taxon>Burkholderiales</taxon>
        <taxon>Burkholderiaceae</taxon>
        <taxon>Paraburkholderia</taxon>
    </lineage>
</organism>
<keyword evidence="2" id="KW-0812">Transmembrane</keyword>
<keyword evidence="4" id="KW-1185">Reference proteome</keyword>
<keyword evidence="1" id="KW-0175">Coiled coil</keyword>
<protein>
    <submittedName>
        <fullName evidence="3">Uncharacterized protein</fullName>
    </submittedName>
</protein>
<reference evidence="3 4" key="1">
    <citation type="journal article" date="2024" name="Chem. Sci.">
        <title>Discovery of megapolipeptins by genome mining of a Burkholderiales bacteria collection.</title>
        <authorList>
            <person name="Paulo B.S."/>
            <person name="Recchia M.J.J."/>
            <person name="Lee S."/>
            <person name="Fergusson C.H."/>
            <person name="Romanowski S.B."/>
            <person name="Hernandez A."/>
            <person name="Krull N."/>
            <person name="Liu D.Y."/>
            <person name="Cavanagh H."/>
            <person name="Bos A."/>
            <person name="Gray C.A."/>
            <person name="Murphy B.T."/>
            <person name="Linington R.G."/>
            <person name="Eustaquio A.S."/>
        </authorList>
    </citation>
    <scope>NUCLEOTIDE SEQUENCE [LARGE SCALE GENOMIC DNA]</scope>
    <source>
        <strain evidence="3 4">RL17-350-BIC-A</strain>
    </source>
</reference>
<proteinExistence type="predicted"/>
<evidence type="ECO:0000256" key="1">
    <source>
        <dbReference type="SAM" id="Coils"/>
    </source>
</evidence>
<evidence type="ECO:0000256" key="2">
    <source>
        <dbReference type="SAM" id="Phobius"/>
    </source>
</evidence>
<name>A0ABW9AQD1_9BURK</name>
<gene>
    <name evidence="3" type="ORF">PQR57_13885</name>
</gene>
<feature type="transmembrane region" description="Helical" evidence="2">
    <location>
        <begin position="12"/>
        <end position="31"/>
    </location>
</feature>
<dbReference type="EMBL" id="JAQQEZ010000008">
    <property type="protein sequence ID" value="MFM0002104.1"/>
    <property type="molecule type" value="Genomic_DNA"/>
</dbReference>
<keyword evidence="2" id="KW-0472">Membrane</keyword>
<sequence>MEAIWQLALENLPLLVVPACGFVLALVVLRVKERYLKEGILFRRSRRQREDSATKSAEQDEPQLDKAFDIALALRTFEELGLEEGGSGYAYWREVGHLLKRAADMQAEIELLNNELERCRAVRPKKK</sequence>